<dbReference type="PROSITE" id="PS51257">
    <property type="entry name" value="PROKAR_LIPOPROTEIN"/>
    <property type="match status" value="1"/>
</dbReference>
<dbReference type="OrthoDB" id="4963467at2"/>
<dbReference type="Proteomes" id="UP000199258">
    <property type="component" value="Unassembled WGS sequence"/>
</dbReference>
<dbReference type="AlphaFoldDB" id="A0A1G8FNP8"/>
<dbReference type="EMBL" id="FNDT01000003">
    <property type="protein sequence ID" value="SDH83778.1"/>
    <property type="molecule type" value="Genomic_DNA"/>
</dbReference>
<evidence type="ECO:0000313" key="2">
    <source>
        <dbReference type="EMBL" id="SDH83778.1"/>
    </source>
</evidence>
<dbReference type="RefSeq" id="WP_035779410.1">
    <property type="nucleotide sequence ID" value="NZ_FNDT01000003.1"/>
</dbReference>
<protein>
    <recommendedName>
        <fullName evidence="4">Lipoprotein</fullName>
    </recommendedName>
</protein>
<evidence type="ECO:0000313" key="3">
    <source>
        <dbReference type="Proteomes" id="UP000199258"/>
    </source>
</evidence>
<organism evidence="2 3">
    <name type="scientific">Arthrobacter subterraneus</name>
    <dbReference type="NCBI Taxonomy" id="335973"/>
    <lineage>
        <taxon>Bacteria</taxon>
        <taxon>Bacillati</taxon>
        <taxon>Actinomycetota</taxon>
        <taxon>Actinomycetes</taxon>
        <taxon>Micrococcales</taxon>
        <taxon>Micrococcaceae</taxon>
        <taxon>Arthrobacter</taxon>
    </lineage>
</organism>
<name>A0A1G8FNP8_9MICC</name>
<sequence length="260" mass="27358">MTRPVRSSLLGAVMFLTVGVALTGCDGFVIGDRPPATSSVSAAPESSASATANPTPVALPMLPERPAPGDGWTAFTDEQRLVSFEVPDSWTVEAIEDPGEGFEEGGLHFDVSNADGATLAQLHTRITPPAEECAADGASPYVVLSSEPVDVPSTAEAEGSIEPRFVVRVIQGFRFFSSYGITDVVGGADGAACVLYNTVQGPDHIGLYSFGDAVQLRALDPTQVGSRTQSFATIAEAQKRFSQKDFDAIRRMIMSLQVAS</sequence>
<feature type="region of interest" description="Disordered" evidence="1">
    <location>
        <begin position="36"/>
        <end position="56"/>
    </location>
</feature>
<reference evidence="2 3" key="1">
    <citation type="submission" date="2016-10" db="EMBL/GenBank/DDBJ databases">
        <authorList>
            <person name="de Groot N.N."/>
        </authorList>
    </citation>
    <scope>NUCLEOTIDE SEQUENCE [LARGE SCALE GENOMIC DNA]</scope>
    <source>
        <strain evidence="2 3">NP_1H</strain>
    </source>
</reference>
<evidence type="ECO:0008006" key="4">
    <source>
        <dbReference type="Google" id="ProtNLM"/>
    </source>
</evidence>
<proteinExistence type="predicted"/>
<evidence type="ECO:0000256" key="1">
    <source>
        <dbReference type="SAM" id="MobiDB-lite"/>
    </source>
</evidence>
<keyword evidence="3" id="KW-1185">Reference proteome</keyword>
<gene>
    <name evidence="2" type="ORF">SAMN04488693_103137</name>
</gene>
<accession>A0A1G8FNP8</accession>